<dbReference type="Pfam" id="PF00120">
    <property type="entry name" value="Gln-synt_C"/>
    <property type="match status" value="1"/>
</dbReference>
<evidence type="ECO:0000256" key="9">
    <source>
        <dbReference type="RuleBase" id="RU004356"/>
    </source>
</evidence>
<reference evidence="12 13" key="1">
    <citation type="submission" date="2020-11" db="EMBL/GenBank/DDBJ databases">
        <title>Treponema Peruensis nv. sp., first commensal Treponema isolated from human feces.</title>
        <authorList>
            <person name="Belkhou C."/>
            <person name="Raes J."/>
        </authorList>
    </citation>
    <scope>NUCLEOTIDE SEQUENCE [LARGE SCALE GENOMIC DNA]</scope>
    <source>
        <strain evidence="12 13">RCC2812</strain>
    </source>
</reference>
<dbReference type="InterPro" id="IPR008147">
    <property type="entry name" value="Gln_synt_N"/>
</dbReference>
<dbReference type="Gene3D" id="3.10.20.70">
    <property type="entry name" value="Glutamine synthetase, N-terminal domain"/>
    <property type="match status" value="1"/>
</dbReference>
<dbReference type="PANTHER" id="PTHR43785">
    <property type="entry name" value="GAMMA-GLUTAMYLPUTRESCINE SYNTHETASE"/>
    <property type="match status" value="1"/>
</dbReference>
<evidence type="ECO:0000256" key="3">
    <source>
        <dbReference type="ARBA" id="ARBA00022598"/>
    </source>
</evidence>
<dbReference type="InterPro" id="IPR027303">
    <property type="entry name" value="Gln_synth_gly_rich_site"/>
</dbReference>
<dbReference type="Pfam" id="PF03951">
    <property type="entry name" value="Gln-synt_N"/>
    <property type="match status" value="1"/>
</dbReference>
<comment type="cofactor">
    <cofactor evidence="1">
        <name>Mg(2+)</name>
        <dbReference type="ChEBI" id="CHEBI:18420"/>
    </cofactor>
</comment>
<evidence type="ECO:0000256" key="1">
    <source>
        <dbReference type="ARBA" id="ARBA00001946"/>
    </source>
</evidence>
<dbReference type="InterPro" id="IPR008146">
    <property type="entry name" value="Gln_synth_cat_dom"/>
</dbReference>
<dbReference type="Gene3D" id="3.30.590.10">
    <property type="entry name" value="Glutamine synthetase/guanido kinase, catalytic domain"/>
    <property type="match status" value="1"/>
</dbReference>
<feature type="domain" description="GS catalytic" evidence="11">
    <location>
        <begin position="107"/>
        <end position="421"/>
    </location>
</feature>
<evidence type="ECO:0000313" key="13">
    <source>
        <dbReference type="Proteomes" id="UP000595224"/>
    </source>
</evidence>
<evidence type="ECO:0000256" key="8">
    <source>
        <dbReference type="RuleBase" id="RU000384"/>
    </source>
</evidence>
<dbReference type="InterPro" id="IPR027302">
    <property type="entry name" value="Gln_synth_N_conserv_site"/>
</dbReference>
<proteinExistence type="inferred from homology"/>
<dbReference type="GO" id="GO:0004356">
    <property type="term" value="F:glutamine synthetase activity"/>
    <property type="evidence" value="ECO:0007669"/>
    <property type="project" value="UniProtKB-EC"/>
</dbReference>
<dbReference type="AlphaFoldDB" id="A0A7T3RE26"/>
<dbReference type="SMART" id="SM01230">
    <property type="entry name" value="Gln-synt_C"/>
    <property type="match status" value="1"/>
</dbReference>
<comment type="catalytic activity">
    <reaction evidence="9">
        <text>L-glutamate + NH4(+) + ATP = L-glutamine + ADP + phosphate + H(+)</text>
        <dbReference type="Rhea" id="RHEA:16169"/>
        <dbReference type="ChEBI" id="CHEBI:15378"/>
        <dbReference type="ChEBI" id="CHEBI:28938"/>
        <dbReference type="ChEBI" id="CHEBI:29985"/>
        <dbReference type="ChEBI" id="CHEBI:30616"/>
        <dbReference type="ChEBI" id="CHEBI:43474"/>
        <dbReference type="ChEBI" id="CHEBI:58359"/>
        <dbReference type="ChEBI" id="CHEBI:456216"/>
        <dbReference type="EC" id="6.3.1.2"/>
    </reaction>
</comment>
<gene>
    <name evidence="12" type="ORF">IWA51_01340</name>
</gene>
<dbReference type="PROSITE" id="PS00181">
    <property type="entry name" value="GLNA_ATP"/>
    <property type="match status" value="1"/>
</dbReference>
<evidence type="ECO:0000256" key="6">
    <source>
        <dbReference type="ARBA" id="ARBA00022842"/>
    </source>
</evidence>
<feature type="domain" description="GS beta-grasp" evidence="10">
    <location>
        <begin position="15"/>
        <end position="100"/>
    </location>
</feature>
<dbReference type="InterPro" id="IPR036651">
    <property type="entry name" value="Gln_synt_N_sf"/>
</dbReference>
<dbReference type="GO" id="GO:0005524">
    <property type="term" value="F:ATP binding"/>
    <property type="evidence" value="ECO:0007669"/>
    <property type="project" value="UniProtKB-KW"/>
</dbReference>
<dbReference type="PROSITE" id="PS00180">
    <property type="entry name" value="GLNA_1"/>
    <property type="match status" value="1"/>
</dbReference>
<keyword evidence="6" id="KW-0460">Magnesium</keyword>
<keyword evidence="4 9" id="KW-0547">Nucleotide-binding</keyword>
<evidence type="ECO:0000256" key="5">
    <source>
        <dbReference type="ARBA" id="ARBA00022840"/>
    </source>
</evidence>
<dbReference type="SUPFAM" id="SSF55931">
    <property type="entry name" value="Glutamine synthetase/guanido kinase"/>
    <property type="match status" value="1"/>
</dbReference>
<dbReference type="KEGG" id="tper:IWA51_01340"/>
<organism evidence="12 13">
    <name type="scientific">Treponema peruense</name>
    <dbReference type="NCBI Taxonomy" id="2787628"/>
    <lineage>
        <taxon>Bacteria</taxon>
        <taxon>Pseudomonadati</taxon>
        <taxon>Spirochaetota</taxon>
        <taxon>Spirochaetia</taxon>
        <taxon>Spirochaetales</taxon>
        <taxon>Treponemataceae</taxon>
        <taxon>Treponema</taxon>
    </lineage>
</organism>
<sequence>MDYKKNEVLQYVAENDVKFIKLFFTDIFGSLKSLTIQPSLLQKAFEEGVSFDGSSVRGLLNIEKSDFFLVPDPTTLSVLPWRPQHGRVARLYCDILYPDGTPFEGDSRLILQRVVEKAEKLGFNVNIGTECEFYLFNLDESGHPTNIPHDTAGYCDLAPLDKGENIRRDIILNLEQMGIEPLTSHHESGPGQNEIDFKHNTAIKAADNFATFKTTVKTIASKSGLFATFMPKPLDNEAGSGLHINISLIKNGDNIFEKDSPESKAFMAGILKRIREITAFLNPMRQSYKRLGSFEAPRYVSWSSQNRSQLIRVPAASGDSVRIELRSPDPSCNQYTALALIIAAGLEGIEQKLELCPPKDVDLFKASATDITGLESLPLSLDEALILASSSTFVRRYIPECALNSFVSVKTQENDPLFGEF</sequence>
<dbReference type="GO" id="GO:0006542">
    <property type="term" value="P:glutamine biosynthetic process"/>
    <property type="evidence" value="ECO:0007669"/>
    <property type="project" value="InterPro"/>
</dbReference>
<dbReference type="InterPro" id="IPR014746">
    <property type="entry name" value="Gln_synth/guanido_kin_cat_dom"/>
</dbReference>
<dbReference type="PROSITE" id="PS51986">
    <property type="entry name" value="GS_BETA_GRASP"/>
    <property type="match status" value="1"/>
</dbReference>
<dbReference type="PROSITE" id="PS51987">
    <property type="entry name" value="GS_CATALYTIC"/>
    <property type="match status" value="1"/>
</dbReference>
<evidence type="ECO:0000259" key="11">
    <source>
        <dbReference type="PROSITE" id="PS51987"/>
    </source>
</evidence>
<evidence type="ECO:0000313" key="12">
    <source>
        <dbReference type="EMBL" id="QQA01292.1"/>
    </source>
</evidence>
<evidence type="ECO:0000256" key="4">
    <source>
        <dbReference type="ARBA" id="ARBA00022741"/>
    </source>
</evidence>
<keyword evidence="5 9" id="KW-0067">ATP-binding</keyword>
<evidence type="ECO:0000256" key="2">
    <source>
        <dbReference type="ARBA" id="ARBA00009897"/>
    </source>
</evidence>
<protein>
    <recommendedName>
        <fullName evidence="9">Glutamine synthetase</fullName>
        <ecNumber evidence="9">6.3.1.2</ecNumber>
    </recommendedName>
</protein>
<name>A0A7T3RE26_9SPIR</name>
<dbReference type="PANTHER" id="PTHR43785:SF12">
    <property type="entry name" value="TYPE-1 GLUTAMINE SYNTHETASE 2"/>
    <property type="match status" value="1"/>
</dbReference>
<evidence type="ECO:0000259" key="10">
    <source>
        <dbReference type="PROSITE" id="PS51986"/>
    </source>
</evidence>
<dbReference type="RefSeq" id="WP_198442865.1">
    <property type="nucleotide sequence ID" value="NZ_CBCSHE010000013.1"/>
</dbReference>
<evidence type="ECO:0000256" key="7">
    <source>
        <dbReference type="PROSITE-ProRule" id="PRU01330"/>
    </source>
</evidence>
<keyword evidence="13" id="KW-1185">Reference proteome</keyword>
<accession>A0A7T3RE26</accession>
<comment type="similarity">
    <text evidence="2 7 8">Belongs to the glutamine synthetase family.</text>
</comment>
<dbReference type="EC" id="6.3.1.2" evidence="9"/>
<dbReference type="SUPFAM" id="SSF54368">
    <property type="entry name" value="Glutamine synthetase, N-terminal domain"/>
    <property type="match status" value="1"/>
</dbReference>
<dbReference type="Proteomes" id="UP000595224">
    <property type="component" value="Chromosome"/>
</dbReference>
<keyword evidence="3 9" id="KW-0436">Ligase</keyword>
<dbReference type="EMBL" id="CP064936">
    <property type="protein sequence ID" value="QQA01292.1"/>
    <property type="molecule type" value="Genomic_DNA"/>
</dbReference>